<organism evidence="1 2">
    <name type="scientific">Bifidobacterium longum</name>
    <dbReference type="NCBI Taxonomy" id="216816"/>
    <lineage>
        <taxon>Bacteria</taxon>
        <taxon>Bacillati</taxon>
        <taxon>Actinomycetota</taxon>
        <taxon>Actinomycetes</taxon>
        <taxon>Bifidobacteriales</taxon>
        <taxon>Bifidobacteriaceae</taxon>
        <taxon>Bifidobacterium</taxon>
    </lineage>
</organism>
<name>A0A7U4KDA4_BIFLN</name>
<accession>A0A7U4KDA4</accession>
<reference evidence="1 2" key="1">
    <citation type="submission" date="2014-06" db="EMBL/GenBank/DDBJ databases">
        <authorList>
            <person name="Zhao X."/>
        </authorList>
    </citation>
    <scope>NUCLEOTIDE SEQUENCE [LARGE SCALE GENOMIC DNA]</scope>
    <source>
        <strain evidence="1 2">BXY01</strain>
    </source>
</reference>
<evidence type="ECO:0000313" key="2">
    <source>
        <dbReference type="Proteomes" id="UP000028505"/>
    </source>
</evidence>
<gene>
    <name evidence="1" type="ORF">GS08_02470</name>
</gene>
<protein>
    <submittedName>
        <fullName evidence="1">Uncharacterized protein</fullName>
    </submittedName>
</protein>
<evidence type="ECO:0000313" key="1">
    <source>
        <dbReference type="EMBL" id="AIF90044.1"/>
    </source>
</evidence>
<sequence>MVHGIGNGLGNRLIGLIGPGFHVFQEVTKILRLLLVLVLRIADLMVECENRIDQLGTADIVRTRLGNLLIQI</sequence>
<dbReference type="KEGG" id="blx:GS08_02470"/>
<proteinExistence type="predicted"/>
<dbReference type="Proteomes" id="UP000028505">
    <property type="component" value="Chromosome"/>
</dbReference>
<reference evidence="1 2" key="2">
    <citation type="submission" date="2014-07" db="EMBL/GenBank/DDBJ databases">
        <title>Bifidobacterium longum genome.</title>
        <authorList>
            <person name="Yuan J."/>
            <person name="Wei X."/>
            <person name="Li H."/>
            <person name="Liu W."/>
            <person name="Wang X."/>
        </authorList>
    </citation>
    <scope>NUCLEOTIDE SEQUENCE [LARGE SCALE GENOMIC DNA]</scope>
    <source>
        <strain evidence="1 2">BXY01</strain>
    </source>
</reference>
<dbReference type="AlphaFoldDB" id="A0A7U4KDA4"/>
<dbReference type="EMBL" id="CP008885">
    <property type="protein sequence ID" value="AIF90044.1"/>
    <property type="molecule type" value="Genomic_DNA"/>
</dbReference>